<dbReference type="InterPro" id="IPR001732">
    <property type="entry name" value="UDP-Glc/GDP-Man_DH_N"/>
</dbReference>
<dbReference type="Gene3D" id="3.40.50.720">
    <property type="entry name" value="NAD(P)-binding Rossmann-like Domain"/>
    <property type="match status" value="2"/>
</dbReference>
<dbReference type="InterPro" id="IPR017476">
    <property type="entry name" value="UDP-Glc/GDP-Man"/>
</dbReference>
<reference evidence="6" key="1">
    <citation type="journal article" date="2019" name="Int. J. Syst. Evol. Microbiol.">
        <title>The Global Catalogue of Microorganisms (GCM) 10K type strain sequencing project: providing services to taxonomists for standard genome sequencing and annotation.</title>
        <authorList>
            <consortium name="The Broad Institute Genomics Platform"/>
            <consortium name="The Broad Institute Genome Sequencing Center for Infectious Disease"/>
            <person name="Wu L."/>
            <person name="Ma J."/>
        </authorList>
    </citation>
    <scope>NUCLEOTIDE SEQUENCE [LARGE SCALE GENOMIC DNA]</scope>
    <source>
        <strain evidence="6">JCM 16898</strain>
    </source>
</reference>
<keyword evidence="2" id="KW-0520">NAD</keyword>
<dbReference type="PANTHER" id="PTHR43491:SF1">
    <property type="entry name" value="UDP-N-ACETYL-D-MANNOSAMINE DEHYDROGENASE"/>
    <property type="match status" value="1"/>
</dbReference>
<dbReference type="EMBL" id="BAAAZN010000006">
    <property type="protein sequence ID" value="GAA3548185.1"/>
    <property type="molecule type" value="Genomic_DNA"/>
</dbReference>
<dbReference type="InterPro" id="IPR014027">
    <property type="entry name" value="UDP-Glc/GDP-Man_DH_C"/>
</dbReference>
<dbReference type="NCBIfam" id="TIGR03026">
    <property type="entry name" value="NDP-sugDHase"/>
    <property type="match status" value="1"/>
</dbReference>
<dbReference type="SMART" id="SM00984">
    <property type="entry name" value="UDPG_MGDP_dh_C"/>
    <property type="match status" value="1"/>
</dbReference>
<dbReference type="Pfam" id="PF00984">
    <property type="entry name" value="UDPG_MGDP_dh"/>
    <property type="match status" value="1"/>
</dbReference>
<dbReference type="PIRSF" id="PIRSF000124">
    <property type="entry name" value="UDPglc_GDPman_dh"/>
    <property type="match status" value="1"/>
</dbReference>
<dbReference type="PANTHER" id="PTHR43491">
    <property type="entry name" value="UDP-N-ACETYL-D-MANNOSAMINE DEHYDROGENASE"/>
    <property type="match status" value="1"/>
</dbReference>
<evidence type="ECO:0000256" key="1">
    <source>
        <dbReference type="ARBA" id="ARBA00023002"/>
    </source>
</evidence>
<dbReference type="InterPro" id="IPR008927">
    <property type="entry name" value="6-PGluconate_DH-like_C_sf"/>
</dbReference>
<dbReference type="InterPro" id="IPR014026">
    <property type="entry name" value="UDP-Glc/GDP-Man_DH_dimer"/>
</dbReference>
<evidence type="ECO:0000313" key="6">
    <source>
        <dbReference type="Proteomes" id="UP001500689"/>
    </source>
</evidence>
<dbReference type="Proteomes" id="UP001500689">
    <property type="component" value="Unassembled WGS sequence"/>
</dbReference>
<organism evidence="5 6">
    <name type="scientific">Amycolatopsis ultiminotia</name>
    <dbReference type="NCBI Taxonomy" id="543629"/>
    <lineage>
        <taxon>Bacteria</taxon>
        <taxon>Bacillati</taxon>
        <taxon>Actinomycetota</taxon>
        <taxon>Actinomycetes</taxon>
        <taxon>Pseudonocardiales</taxon>
        <taxon>Pseudonocardiaceae</taxon>
        <taxon>Amycolatopsis</taxon>
    </lineage>
</organism>
<dbReference type="PIRSF" id="PIRSF500136">
    <property type="entry name" value="UDP_ManNAc_DH"/>
    <property type="match status" value="1"/>
</dbReference>
<evidence type="ECO:0000259" key="4">
    <source>
        <dbReference type="SMART" id="SM00984"/>
    </source>
</evidence>
<proteinExistence type="inferred from homology"/>
<gene>
    <name evidence="5" type="ORF">GCM10022222_34720</name>
</gene>
<evidence type="ECO:0000256" key="2">
    <source>
        <dbReference type="ARBA" id="ARBA00023027"/>
    </source>
</evidence>
<protein>
    <submittedName>
        <fullName evidence="5">Nucleotide sugar dehydrogenase</fullName>
    </submittedName>
</protein>
<evidence type="ECO:0000256" key="3">
    <source>
        <dbReference type="PIRNR" id="PIRNR000124"/>
    </source>
</evidence>
<dbReference type="RefSeq" id="WP_344860933.1">
    <property type="nucleotide sequence ID" value="NZ_BAAAZN010000006.1"/>
</dbReference>
<dbReference type="SUPFAM" id="SSF51735">
    <property type="entry name" value="NAD(P)-binding Rossmann-fold domains"/>
    <property type="match status" value="1"/>
</dbReference>
<feature type="domain" description="UDP-glucose/GDP-mannose dehydrogenase C-terminal" evidence="4">
    <location>
        <begin position="333"/>
        <end position="425"/>
    </location>
</feature>
<dbReference type="InterPro" id="IPR036291">
    <property type="entry name" value="NAD(P)-bd_dom_sf"/>
</dbReference>
<dbReference type="InterPro" id="IPR036220">
    <property type="entry name" value="UDP-Glc/GDP-Man_DH_C_sf"/>
</dbReference>
<dbReference type="SUPFAM" id="SSF52413">
    <property type="entry name" value="UDP-glucose/GDP-mannose dehydrogenase C-terminal domain"/>
    <property type="match status" value="1"/>
</dbReference>
<evidence type="ECO:0000313" key="5">
    <source>
        <dbReference type="EMBL" id="GAA3548185.1"/>
    </source>
</evidence>
<sequence length="430" mass="46478">MTSTVAEYETTVERARLTSVAVIGMGYVGLPTALGLHAGGVEVIGIDLSQNRLDAIRTGEVDLIESDHRRLEKAVHQEDFRLTTDSSRMAEADAVLVCVPTGLDEYLMPDLRPLESACAELVTHARRGQTLILTSTSYVGTAHRLLVKPLTAKGFTVGRDLFVASSPERIDPGNNTHTQAETPRVLGGVTPMCTAMAQRVINVLTPAVHCVSSPETAEMTKLYENTFRAVNIALANEFAEISDGFSIDPIEVIDAAASKPYGFMAFHPGPGVGGHCIPCDPHYLLWQLRATQSNAPLVTQAMHAIAERPKQVVERVLNTLSHEGKGMSGTRVLVVGVTYKPGVQDVRSSSALDILDLLAAKGAKVGYHDPLVPNVRVTGGSLDSVVDPDGRDWDVVLIHTVHPGHSYDWITRCPTVIDATYRFDRALYAN</sequence>
<comment type="caution">
    <text evidence="5">The sequence shown here is derived from an EMBL/GenBank/DDBJ whole genome shotgun (WGS) entry which is preliminary data.</text>
</comment>
<name>A0ABP6WBM8_9PSEU</name>
<dbReference type="Pfam" id="PF03720">
    <property type="entry name" value="UDPG_MGDP_dh_C"/>
    <property type="match status" value="1"/>
</dbReference>
<dbReference type="SUPFAM" id="SSF48179">
    <property type="entry name" value="6-phosphogluconate dehydrogenase C-terminal domain-like"/>
    <property type="match status" value="1"/>
</dbReference>
<dbReference type="Pfam" id="PF03721">
    <property type="entry name" value="UDPG_MGDP_dh_N"/>
    <property type="match status" value="1"/>
</dbReference>
<comment type="similarity">
    <text evidence="3">Belongs to the UDP-glucose/GDP-mannose dehydrogenase family.</text>
</comment>
<keyword evidence="6" id="KW-1185">Reference proteome</keyword>
<accession>A0ABP6WBM8</accession>
<keyword evidence="1" id="KW-0560">Oxidoreductase</keyword>
<dbReference type="InterPro" id="IPR028359">
    <property type="entry name" value="UDP_ManNAc/GlcNAc_DH"/>
</dbReference>